<dbReference type="PROSITE" id="PS51846">
    <property type="entry name" value="CNNM"/>
    <property type="match status" value="1"/>
</dbReference>
<dbReference type="Proteomes" id="UP000068250">
    <property type="component" value="Chromosome I"/>
</dbReference>
<dbReference type="GO" id="GO:0050660">
    <property type="term" value="F:flavin adenine dinucleotide binding"/>
    <property type="evidence" value="ECO:0007669"/>
    <property type="project" value="InterPro"/>
</dbReference>
<dbReference type="Pfam" id="PF00571">
    <property type="entry name" value="CBS"/>
    <property type="match status" value="1"/>
</dbReference>
<dbReference type="InterPro" id="IPR016169">
    <property type="entry name" value="FAD-bd_PCMH_sub2"/>
</dbReference>
<name>A0A0U5F8B2_9PROT</name>
<dbReference type="Pfam" id="PF03471">
    <property type="entry name" value="CorC_HlyC"/>
    <property type="match status" value="1"/>
</dbReference>
<dbReference type="SUPFAM" id="SSF56176">
    <property type="entry name" value="FAD-binding/transporter-associated domain-like"/>
    <property type="match status" value="1"/>
</dbReference>
<dbReference type="InterPro" id="IPR046342">
    <property type="entry name" value="CBS_dom_sf"/>
</dbReference>
<dbReference type="SUPFAM" id="SSF54631">
    <property type="entry name" value="CBS-domain pair"/>
    <property type="match status" value="1"/>
</dbReference>
<evidence type="ECO:0000256" key="9">
    <source>
        <dbReference type="PROSITE-ProRule" id="PRU00703"/>
    </source>
</evidence>
<accession>A0A0U5F8B2</accession>
<protein>
    <recommendedName>
        <fullName evidence="16">Hemolysin</fullName>
    </recommendedName>
</protein>
<evidence type="ECO:0000256" key="6">
    <source>
        <dbReference type="ARBA" id="ARBA00022989"/>
    </source>
</evidence>
<evidence type="ECO:0000256" key="10">
    <source>
        <dbReference type="PROSITE-ProRule" id="PRU01193"/>
    </source>
</evidence>
<dbReference type="InterPro" id="IPR000644">
    <property type="entry name" value="CBS_dom"/>
</dbReference>
<dbReference type="EMBL" id="LN609302">
    <property type="protein sequence ID" value="CEF57215.1"/>
    <property type="molecule type" value="Genomic_DNA"/>
</dbReference>
<dbReference type="PANTHER" id="PTHR43099">
    <property type="entry name" value="UPF0053 PROTEIN YRKA"/>
    <property type="match status" value="1"/>
</dbReference>
<feature type="domain" description="CNNM transmembrane" evidence="13">
    <location>
        <begin position="47"/>
        <end position="248"/>
    </location>
</feature>
<dbReference type="GO" id="GO:0005886">
    <property type="term" value="C:plasma membrane"/>
    <property type="evidence" value="ECO:0007669"/>
    <property type="project" value="UniProtKB-SubCell"/>
</dbReference>
<keyword evidence="5" id="KW-0677">Repeat</keyword>
<evidence type="ECO:0000259" key="12">
    <source>
        <dbReference type="PROSITE" id="PS51371"/>
    </source>
</evidence>
<dbReference type="CDD" id="cd04590">
    <property type="entry name" value="CBS_pair_CorC_HlyC_assoc"/>
    <property type="match status" value="1"/>
</dbReference>
<evidence type="ECO:0000256" key="3">
    <source>
        <dbReference type="ARBA" id="ARBA00022475"/>
    </source>
</evidence>
<feature type="transmembrane region" description="Helical" evidence="11">
    <location>
        <begin position="147"/>
        <end position="171"/>
    </location>
</feature>
<evidence type="ECO:0000313" key="14">
    <source>
        <dbReference type="EMBL" id="CEF57215.1"/>
    </source>
</evidence>
<dbReference type="Pfam" id="PF01595">
    <property type="entry name" value="CNNM"/>
    <property type="match status" value="1"/>
</dbReference>
<feature type="domain" description="CBS" evidence="12">
    <location>
        <begin position="331"/>
        <end position="389"/>
    </location>
</feature>
<keyword evidence="3" id="KW-1003">Cell membrane</keyword>
<evidence type="ECO:0008006" key="16">
    <source>
        <dbReference type="Google" id="ProtNLM"/>
    </source>
</evidence>
<dbReference type="PANTHER" id="PTHR43099:SF5">
    <property type="entry name" value="HLYC_CORC FAMILY TRANSPORTER"/>
    <property type="match status" value="1"/>
</dbReference>
<evidence type="ECO:0000313" key="15">
    <source>
        <dbReference type="Proteomes" id="UP000068250"/>
    </source>
</evidence>
<evidence type="ECO:0000256" key="5">
    <source>
        <dbReference type="ARBA" id="ARBA00022737"/>
    </source>
</evidence>
<gene>
    <name evidence="14" type="ORF">AGA_2531</name>
</gene>
<evidence type="ECO:0000256" key="2">
    <source>
        <dbReference type="ARBA" id="ARBA00006446"/>
    </source>
</evidence>
<evidence type="ECO:0000256" key="8">
    <source>
        <dbReference type="ARBA" id="ARBA00023136"/>
    </source>
</evidence>
<dbReference type="PATRIC" id="fig|431306.5.peg.2611"/>
<dbReference type="Gene3D" id="3.10.580.10">
    <property type="entry name" value="CBS-domain"/>
    <property type="match status" value="1"/>
</dbReference>
<reference evidence="15" key="1">
    <citation type="submission" date="2014-09" db="EMBL/GenBank/DDBJ databases">
        <authorList>
            <person name="Illeghems K.G."/>
        </authorList>
    </citation>
    <scope>NUCLEOTIDE SEQUENCE [LARGE SCALE GENOMIC DNA]</scope>
    <source>
        <strain evidence="15">LMG 23848T</strain>
    </source>
</reference>
<evidence type="ECO:0000259" key="13">
    <source>
        <dbReference type="PROSITE" id="PS51846"/>
    </source>
</evidence>
<evidence type="ECO:0000256" key="1">
    <source>
        <dbReference type="ARBA" id="ARBA00004651"/>
    </source>
</evidence>
<keyword evidence="8 10" id="KW-0472">Membrane</keyword>
<dbReference type="InterPro" id="IPR005170">
    <property type="entry name" value="Transptr-assoc_dom"/>
</dbReference>
<feature type="domain" description="CBS" evidence="12">
    <location>
        <begin position="267"/>
        <end position="326"/>
    </location>
</feature>
<keyword evidence="4 10" id="KW-0812">Transmembrane</keyword>
<dbReference type="PROSITE" id="PS51371">
    <property type="entry name" value="CBS"/>
    <property type="match status" value="2"/>
</dbReference>
<feature type="transmembrane region" description="Helical" evidence="11">
    <location>
        <begin position="106"/>
        <end position="127"/>
    </location>
</feature>
<dbReference type="Gene3D" id="3.30.465.10">
    <property type="match status" value="1"/>
</dbReference>
<feature type="transmembrane region" description="Helical" evidence="11">
    <location>
        <begin position="51"/>
        <end position="76"/>
    </location>
</feature>
<proteinExistence type="inferred from homology"/>
<dbReference type="InterPro" id="IPR051676">
    <property type="entry name" value="UPF0053_domain"/>
</dbReference>
<dbReference type="AlphaFoldDB" id="A0A0U5F8B2"/>
<sequence>MGRHTLPAWTWRVGRVACSALVSRRIIPYPARRGFCCAKPATAKGVLVLSMALSILIIFFLVILNAVFAMGELALISVRKPRLAQLQENGVRGADRAMRLAEDPQIFLPTVQVGMTLVSILEGTFGGVQVEAHLTPILEQFAVLRPFASQISMIVVVVFITAIMLVLGELVPKQLALREPEKMAARLAMPLELLAKVTGPVVMLLRASSNMVLRLMGASDAVNQSLTEEELKAYIAEGARLGVLEHEERSMIERLLRLADRPVRAIMTPRNELCWIDRHAGREALVQLLKQTSYARIVVCEGGVDNPVGVILAKDMLDRVLEGMPVSIEAGMRPMVVVPDSISALDMLERMRSISLGMAFVLDEYGAFEGVVTPADLFDAIVGETSHEQPQSSHHAANVPAPDAVIVLEGTASVDEIKDMLGLRSLPEEGSYHTLGGLLLALLRRVPAAGDKVAYDGWLFEVLEVEGRRVARVRASRQALAEN</sequence>
<dbReference type="InterPro" id="IPR044751">
    <property type="entry name" value="Ion_transp-like_CBS"/>
</dbReference>
<evidence type="ECO:0000256" key="4">
    <source>
        <dbReference type="ARBA" id="ARBA00022692"/>
    </source>
</evidence>
<dbReference type="STRING" id="431306.AGA_2531"/>
<keyword evidence="7 9" id="KW-0129">CBS domain</keyword>
<keyword evidence="6 10" id="KW-1133">Transmembrane helix</keyword>
<evidence type="ECO:0000256" key="7">
    <source>
        <dbReference type="ARBA" id="ARBA00023122"/>
    </source>
</evidence>
<dbReference type="SMART" id="SM01091">
    <property type="entry name" value="CorC_HlyC"/>
    <property type="match status" value="1"/>
</dbReference>
<dbReference type="InterPro" id="IPR036318">
    <property type="entry name" value="FAD-bd_PCMH-like_sf"/>
</dbReference>
<evidence type="ECO:0000256" key="11">
    <source>
        <dbReference type="SAM" id="Phobius"/>
    </source>
</evidence>
<comment type="similarity">
    <text evidence="2">Belongs to the UPF0053 family. Hemolysin C subfamily.</text>
</comment>
<dbReference type="InterPro" id="IPR002550">
    <property type="entry name" value="CNNM"/>
</dbReference>
<organism evidence="14 15">
    <name type="scientific">Acetobacter ghanensis</name>
    <dbReference type="NCBI Taxonomy" id="431306"/>
    <lineage>
        <taxon>Bacteria</taxon>
        <taxon>Pseudomonadati</taxon>
        <taxon>Pseudomonadota</taxon>
        <taxon>Alphaproteobacteria</taxon>
        <taxon>Acetobacterales</taxon>
        <taxon>Acetobacteraceae</taxon>
        <taxon>Acetobacter</taxon>
    </lineage>
</organism>
<comment type="subcellular location">
    <subcellularLocation>
        <location evidence="1">Cell membrane</location>
        <topology evidence="1">Multi-pass membrane protein</topology>
    </subcellularLocation>
</comment>